<protein>
    <submittedName>
        <fullName evidence="2">Uncharacterized protein</fullName>
    </submittedName>
</protein>
<gene>
    <name evidence="2" type="ORF">BN1723_015397</name>
</gene>
<reference evidence="3" key="1">
    <citation type="submission" date="2015-05" db="EMBL/GenBank/DDBJ databases">
        <authorList>
            <person name="Fogelqvist Johan"/>
        </authorList>
    </citation>
    <scope>NUCLEOTIDE SEQUENCE [LARGE SCALE GENOMIC DNA]</scope>
</reference>
<dbReference type="Proteomes" id="UP000045706">
    <property type="component" value="Unassembled WGS sequence"/>
</dbReference>
<feature type="compositionally biased region" description="Polar residues" evidence="1">
    <location>
        <begin position="284"/>
        <end position="293"/>
    </location>
</feature>
<dbReference type="EMBL" id="CVQI01031608">
    <property type="protein sequence ID" value="CRK38797.1"/>
    <property type="molecule type" value="Genomic_DNA"/>
</dbReference>
<feature type="non-terminal residue" evidence="2">
    <location>
        <position position="484"/>
    </location>
</feature>
<feature type="compositionally biased region" description="Low complexity" evidence="1">
    <location>
        <begin position="263"/>
        <end position="283"/>
    </location>
</feature>
<organism evidence="2 3">
    <name type="scientific">Verticillium longisporum</name>
    <name type="common">Verticillium dahliae var. longisporum</name>
    <dbReference type="NCBI Taxonomy" id="100787"/>
    <lineage>
        <taxon>Eukaryota</taxon>
        <taxon>Fungi</taxon>
        <taxon>Dikarya</taxon>
        <taxon>Ascomycota</taxon>
        <taxon>Pezizomycotina</taxon>
        <taxon>Sordariomycetes</taxon>
        <taxon>Hypocreomycetidae</taxon>
        <taxon>Glomerellales</taxon>
        <taxon>Plectosphaerellaceae</taxon>
        <taxon>Verticillium</taxon>
    </lineage>
</organism>
<feature type="region of interest" description="Disordered" evidence="1">
    <location>
        <begin position="464"/>
        <end position="484"/>
    </location>
</feature>
<accession>A0A0G4MX68</accession>
<sequence>MGRFDYKKSRLPTREGAAARPSLRSLISAPVGPIHRSNGQDLQRSEGFSIVPSIDSCAGSNPNNPTIGEQSKEHLDIADSRSNNNGRIMEDGVDKTRFCILTSSSAPMARRLSASYRGGRPPVGNPVAASENKTTTRGTLAMSRKTIGSDASATKFQSKLKVGEAERASLGSMKPLPELPAVKNTKGRLSLFTGKKSNSTLSLSTKANFQTQKPSFETKAETATSDIEIKSIAYPHAPPPKPRLTKSRTLAALTNLTASLSRTSLVSDRKASSSSKASVPSVRTASPTVSTMTPFPVLPEETPRASQPIDITSAQPSAYWSGRYLALHDRYKSDANLTEAPMRTLLAQTPNRITPRSGLTQSNTTVGLTTLTSYQQSSIPSVAAGRTYVDDEPIAISVFRRLEELCTTPEARESLRAWQLSYARKIKCAKLLPPGETMDGSAAPRGDGVVARFLARKSVSEHTDGKALSSDLKSSVVSKKPNNV</sequence>
<name>A0A0G4MX68_VERLO</name>
<proteinExistence type="predicted"/>
<dbReference type="AlphaFoldDB" id="A0A0G4MX68"/>
<evidence type="ECO:0000313" key="3">
    <source>
        <dbReference type="Proteomes" id="UP000045706"/>
    </source>
</evidence>
<evidence type="ECO:0000313" key="2">
    <source>
        <dbReference type="EMBL" id="CRK38797.1"/>
    </source>
</evidence>
<feature type="region of interest" description="Disordered" evidence="1">
    <location>
        <begin position="115"/>
        <end position="136"/>
    </location>
</feature>
<feature type="region of interest" description="Disordered" evidence="1">
    <location>
        <begin position="263"/>
        <end position="310"/>
    </location>
</feature>
<feature type="compositionally biased region" description="Low complexity" evidence="1">
    <location>
        <begin position="466"/>
        <end position="484"/>
    </location>
</feature>
<feature type="region of interest" description="Disordered" evidence="1">
    <location>
        <begin position="1"/>
        <end position="42"/>
    </location>
</feature>
<evidence type="ECO:0000256" key="1">
    <source>
        <dbReference type="SAM" id="MobiDB-lite"/>
    </source>
</evidence>